<dbReference type="InterPro" id="IPR027417">
    <property type="entry name" value="P-loop_NTPase"/>
</dbReference>
<organism evidence="7 8">
    <name type="scientific">Pyrobaculum aerophilum</name>
    <dbReference type="NCBI Taxonomy" id="13773"/>
    <lineage>
        <taxon>Archaea</taxon>
        <taxon>Thermoproteota</taxon>
        <taxon>Thermoprotei</taxon>
        <taxon>Thermoproteales</taxon>
        <taxon>Thermoproteaceae</taxon>
        <taxon>Pyrobaculum</taxon>
    </lineage>
</organism>
<dbReference type="InterPro" id="IPR001650">
    <property type="entry name" value="Helicase_C-like"/>
</dbReference>
<dbReference type="GO" id="GO:0005524">
    <property type="term" value="F:ATP binding"/>
    <property type="evidence" value="ECO:0007669"/>
    <property type="project" value="UniProtKB-KW"/>
</dbReference>
<proteinExistence type="predicted"/>
<evidence type="ECO:0000256" key="4">
    <source>
        <dbReference type="ARBA" id="ARBA00022840"/>
    </source>
</evidence>
<dbReference type="InterPro" id="IPR011545">
    <property type="entry name" value="DEAD/DEAH_box_helicase_dom"/>
</dbReference>
<reference evidence="7" key="1">
    <citation type="journal article" date="2020" name="bioRxiv">
        <title>A rank-normalized archaeal taxonomy based on genome phylogeny resolves widespread incomplete and uneven classifications.</title>
        <authorList>
            <person name="Rinke C."/>
            <person name="Chuvochina M."/>
            <person name="Mussig A.J."/>
            <person name="Chaumeil P.-A."/>
            <person name="Waite D.W."/>
            <person name="Whitman W.B."/>
            <person name="Parks D.H."/>
            <person name="Hugenholtz P."/>
        </authorList>
    </citation>
    <scope>NUCLEOTIDE SEQUENCE</scope>
    <source>
        <strain evidence="7">UBA8839</strain>
    </source>
</reference>
<keyword evidence="4" id="KW-0067">ATP-binding</keyword>
<gene>
    <name evidence="7" type="ORF">HA333_09450</name>
</gene>
<dbReference type="EMBL" id="DUJP01000030">
    <property type="protein sequence ID" value="HII47641.1"/>
    <property type="molecule type" value="Genomic_DNA"/>
</dbReference>
<dbReference type="PANTHER" id="PTHR47961">
    <property type="entry name" value="DNA POLYMERASE THETA, PUTATIVE (AFU_ORTHOLOGUE AFUA_1G05260)-RELATED"/>
    <property type="match status" value="1"/>
</dbReference>
<dbReference type="GO" id="GO:0140097">
    <property type="term" value="F:catalytic activity, acting on DNA"/>
    <property type="evidence" value="ECO:0007669"/>
    <property type="project" value="UniProtKB-ARBA"/>
</dbReference>
<evidence type="ECO:0000256" key="2">
    <source>
        <dbReference type="ARBA" id="ARBA00022801"/>
    </source>
</evidence>
<evidence type="ECO:0000313" key="8">
    <source>
        <dbReference type="Proteomes" id="UP000651120"/>
    </source>
</evidence>
<dbReference type="Gene3D" id="3.40.50.300">
    <property type="entry name" value="P-loop containing nucleotide triphosphate hydrolases"/>
    <property type="match status" value="2"/>
</dbReference>
<keyword evidence="1" id="KW-0547">Nucleotide-binding</keyword>
<evidence type="ECO:0000256" key="1">
    <source>
        <dbReference type="ARBA" id="ARBA00022741"/>
    </source>
</evidence>
<dbReference type="GeneID" id="1463927"/>
<dbReference type="InterPro" id="IPR050474">
    <property type="entry name" value="Hel308_SKI2-like"/>
</dbReference>
<feature type="domain" description="Helicase ATP-binding" evidence="5">
    <location>
        <begin position="443"/>
        <end position="667"/>
    </location>
</feature>
<keyword evidence="3 7" id="KW-0347">Helicase</keyword>
<dbReference type="GO" id="GO:0016787">
    <property type="term" value="F:hydrolase activity"/>
    <property type="evidence" value="ECO:0007669"/>
    <property type="project" value="UniProtKB-KW"/>
</dbReference>
<accession>A0A832SXG9</accession>
<dbReference type="RefSeq" id="WP_011009213.1">
    <property type="nucleotide sequence ID" value="NZ_DUJP01000030.1"/>
</dbReference>
<name>A0A832SXG9_9CREN</name>
<dbReference type="SUPFAM" id="SSF52540">
    <property type="entry name" value="P-loop containing nucleoside triphosphate hydrolases"/>
    <property type="match status" value="1"/>
</dbReference>
<protein>
    <submittedName>
        <fullName evidence="7">DEAD/DEAH box helicase</fullName>
    </submittedName>
</protein>
<evidence type="ECO:0000259" key="6">
    <source>
        <dbReference type="PROSITE" id="PS51194"/>
    </source>
</evidence>
<comment type="caution">
    <text evidence="7">The sequence shown here is derived from an EMBL/GenBank/DDBJ whole genome shotgun (WGS) entry which is preliminary data.</text>
</comment>
<keyword evidence="2" id="KW-0378">Hydrolase</keyword>
<dbReference type="Pfam" id="PF00270">
    <property type="entry name" value="DEAD"/>
    <property type="match status" value="2"/>
</dbReference>
<sequence>MMAAREEARRIRSLLHCYHFKEDITEDAKKVLEAKSREHDELVARVVRIFRDIIGSECIEENPLVKRGVADAVLRCIDKIYVLEIKSYPFAEINEESYCQRGFTRSYIADFEQAVLYGEEIRRRFSSPEVIPVLVYRGIPVEGLENTPFFIFIDVETARKEGASTTTSAELAYKPGPECARCRNTDCPIREKMRSYIAQGTAQVRAASAEVAYQELFKTEWCLARHGTRCVKCGPLYIALSQTTLHRDNLPLTEEHIHYVINSQNASQIAEYLKAQKLLIEKSCYQYRIPLQKIQIDSSGRYVVAFQVTRNDYLIMLEYVSLLNSLRRRGVRIDVRKLLNGPERCYRTFHGEVARLIRNISALPGNRRTFEAYYLPIIIDHIGSRDIKVDQISNYFSRNLWNENWINKLVSNLFDEKGQPITNISGFQNEAIRKIAENITAWLEKSGRSPLIILTAPPGTGKTLVFLIVAIAVALHGFKAVIMYPSKKLALQQVQQIYYIVEGLNRHGANISLAVLDGDSKRCGRRPQGGVRALRCDGGRGSLEYQGGQYICRTNQAASQVSWFTDCEDDDALSSSIIVTNPYKLSSMLMRSADSAKKLANSLALLVIDEVHTMLEPKHLDFFTALLHRLYLLGDVKKYPAIILSSATVTSSGLPFADRIASDASGAPITFRSVGAVERTEPPDPRMVREFSESLANALLGERLVQEYAVEPIDYYSMLGSIQGSGSTVTVAKLTAPMVVFTNPAESPSGTVQEAVVSLMIASSARRKLSAEVLRNFSSVIFFDSKESLSEVEAYVRDRLVLKEGSPSDKTVTKPFVMNLINGNIASYGLNLVRNILNSGSLAELEDFSHLTLFCTSLAELNNAYGSAKRAYNSDSSVARGPQCYNMAIDATIDIISDIRNNGRNIQNRHTLLIHHADLSDNVRYSIEEKLERPGAWSVVLSTSTLELGVNLTGVGAVGQLGLPKLAENVIQRFGRGGRDKSVLYTALGILFAKHTGEDVALIDEDYAVARLFAFKRTPVLPRDESRIISIEQLIAYTTIRALGWFRNSNVINKVEKVVESSLQFLVSDANQANQLYHVISSRLQTMCSALQALGGSMQQVAHRLLRDIVNQINQYIDNIRNVLQNINNTCSLYENLSKIINIYATDPLKYSWELYFTLGNVLSQLDSLPDLSKCFINNDIRIYNIVRDYVRDALHVARELILQYFPRAPSYSGWRTREILLQLTFVPPMPDPRIIEYSLAHYTVESGGIRRRSRELREAYLKSAPLKTDRYETL</sequence>
<dbReference type="InterPro" id="IPR014001">
    <property type="entry name" value="Helicase_ATP-bd"/>
</dbReference>
<evidence type="ECO:0000313" key="7">
    <source>
        <dbReference type="EMBL" id="HII47641.1"/>
    </source>
</evidence>
<dbReference type="GO" id="GO:0004386">
    <property type="term" value="F:helicase activity"/>
    <property type="evidence" value="ECO:0007669"/>
    <property type="project" value="UniProtKB-KW"/>
</dbReference>
<dbReference type="SMART" id="SM00487">
    <property type="entry name" value="DEXDc"/>
    <property type="match status" value="1"/>
</dbReference>
<feature type="domain" description="Helicase C-terminal" evidence="6">
    <location>
        <begin position="860"/>
        <end position="1026"/>
    </location>
</feature>
<dbReference type="PANTHER" id="PTHR47961:SF6">
    <property type="entry name" value="DNA-DIRECTED DNA POLYMERASE"/>
    <property type="match status" value="1"/>
</dbReference>
<dbReference type="GO" id="GO:0003676">
    <property type="term" value="F:nucleic acid binding"/>
    <property type="evidence" value="ECO:0007669"/>
    <property type="project" value="InterPro"/>
</dbReference>
<dbReference type="Proteomes" id="UP000651120">
    <property type="component" value="Unassembled WGS sequence"/>
</dbReference>
<dbReference type="Pfam" id="PF00271">
    <property type="entry name" value="Helicase_C"/>
    <property type="match status" value="1"/>
</dbReference>
<dbReference type="PROSITE" id="PS51192">
    <property type="entry name" value="HELICASE_ATP_BIND_1"/>
    <property type="match status" value="1"/>
</dbReference>
<dbReference type="SMART" id="SM00490">
    <property type="entry name" value="HELICc"/>
    <property type="match status" value="1"/>
</dbReference>
<evidence type="ECO:0000259" key="5">
    <source>
        <dbReference type="PROSITE" id="PS51192"/>
    </source>
</evidence>
<dbReference type="PROSITE" id="PS51194">
    <property type="entry name" value="HELICASE_CTER"/>
    <property type="match status" value="1"/>
</dbReference>
<evidence type="ECO:0000256" key="3">
    <source>
        <dbReference type="ARBA" id="ARBA00022806"/>
    </source>
</evidence>
<dbReference type="AlphaFoldDB" id="A0A832SXG9"/>